<protein>
    <recommendedName>
        <fullName evidence="8">GTPase Era, mitochondrial</fullName>
    </recommendedName>
</protein>
<keyword evidence="7" id="KW-1185">Reference proteome</keyword>
<dbReference type="VEuPathDB" id="VectorBase:HLOH_064033"/>
<keyword evidence="1" id="KW-0547">Nucleotide-binding</keyword>
<sequence length="323" mass="36310">MEWKVCSVSRKVHTTRHNARAVLVDGETQVVFLDTPGIVDIDHGRKHHLEASMIVDPEHALLSADLVAVMIDASDHWRRNTLDKETLRLLKFHVDLTSILIVNKVDLLKSKRQILEFTHSLTGGVVGGVPINHHRQPTKKTLSREKLFLKAEELIAVGTASSKERTSDVAEGEMKKQGQDENAGCWPHFSSVFMISALNNDGVKDIRNFFLQSAKPSEWMYPFEMVTDQNPHEIATLIVQEKILNHLSREIPYNVDVKVAMWDLDTAGVLHIVIEIIGQHSRHVRHILGEGGKTIKEIAAESRQDLAATFRSDVSLKLVVKKA</sequence>
<accession>A0A9J6FGZ9</accession>
<dbReference type="InterPro" id="IPR004044">
    <property type="entry name" value="KH_dom_type_2"/>
</dbReference>
<dbReference type="GO" id="GO:0005525">
    <property type="term" value="F:GTP binding"/>
    <property type="evidence" value="ECO:0007669"/>
    <property type="project" value="UniProtKB-KW"/>
</dbReference>
<dbReference type="Gene3D" id="3.30.300.20">
    <property type="match status" value="1"/>
</dbReference>
<gene>
    <name evidence="6" type="ORF">HPB48_017982</name>
</gene>
<comment type="caution">
    <text evidence="6">The sequence shown here is derived from an EMBL/GenBank/DDBJ whole genome shotgun (WGS) entry which is preliminary data.</text>
</comment>
<evidence type="ECO:0000256" key="2">
    <source>
        <dbReference type="ARBA" id="ARBA00022884"/>
    </source>
</evidence>
<evidence type="ECO:0000256" key="1">
    <source>
        <dbReference type="ARBA" id="ARBA00022741"/>
    </source>
</evidence>
<dbReference type="InterPro" id="IPR027417">
    <property type="entry name" value="P-loop_NTPase"/>
</dbReference>
<dbReference type="Proteomes" id="UP000821853">
    <property type="component" value="Chromosome 1"/>
</dbReference>
<organism evidence="6 7">
    <name type="scientific">Haemaphysalis longicornis</name>
    <name type="common">Bush tick</name>
    <dbReference type="NCBI Taxonomy" id="44386"/>
    <lineage>
        <taxon>Eukaryota</taxon>
        <taxon>Metazoa</taxon>
        <taxon>Ecdysozoa</taxon>
        <taxon>Arthropoda</taxon>
        <taxon>Chelicerata</taxon>
        <taxon>Arachnida</taxon>
        <taxon>Acari</taxon>
        <taxon>Parasitiformes</taxon>
        <taxon>Ixodida</taxon>
        <taxon>Ixodoidea</taxon>
        <taxon>Ixodidae</taxon>
        <taxon>Haemaphysalinae</taxon>
        <taxon>Haemaphysalis</taxon>
    </lineage>
</organism>
<evidence type="ECO:0008006" key="8">
    <source>
        <dbReference type="Google" id="ProtNLM"/>
    </source>
</evidence>
<dbReference type="GO" id="GO:0000028">
    <property type="term" value="P:ribosomal small subunit assembly"/>
    <property type="evidence" value="ECO:0007669"/>
    <property type="project" value="TreeGrafter"/>
</dbReference>
<dbReference type="OrthoDB" id="8954335at2759"/>
<dbReference type="PANTHER" id="PTHR42698:SF1">
    <property type="entry name" value="GTPASE ERA, MITOCHONDRIAL"/>
    <property type="match status" value="1"/>
</dbReference>
<dbReference type="CDD" id="cd22534">
    <property type="entry name" value="KH-II_Era"/>
    <property type="match status" value="1"/>
</dbReference>
<evidence type="ECO:0000313" key="7">
    <source>
        <dbReference type="Proteomes" id="UP000821853"/>
    </source>
</evidence>
<reference evidence="6 7" key="1">
    <citation type="journal article" date="2020" name="Cell">
        <title>Large-Scale Comparative Analyses of Tick Genomes Elucidate Their Genetic Diversity and Vector Capacities.</title>
        <authorList>
            <consortium name="Tick Genome and Microbiome Consortium (TIGMIC)"/>
            <person name="Jia N."/>
            <person name="Wang J."/>
            <person name="Shi W."/>
            <person name="Du L."/>
            <person name="Sun Y."/>
            <person name="Zhan W."/>
            <person name="Jiang J.F."/>
            <person name="Wang Q."/>
            <person name="Zhang B."/>
            <person name="Ji P."/>
            <person name="Bell-Sakyi L."/>
            <person name="Cui X.M."/>
            <person name="Yuan T.T."/>
            <person name="Jiang B.G."/>
            <person name="Yang W.F."/>
            <person name="Lam T.T."/>
            <person name="Chang Q.C."/>
            <person name="Ding S.J."/>
            <person name="Wang X.J."/>
            <person name="Zhu J.G."/>
            <person name="Ruan X.D."/>
            <person name="Zhao L."/>
            <person name="Wei J.T."/>
            <person name="Ye R.Z."/>
            <person name="Que T.C."/>
            <person name="Du C.H."/>
            <person name="Zhou Y.H."/>
            <person name="Cheng J.X."/>
            <person name="Dai P.F."/>
            <person name="Guo W.B."/>
            <person name="Han X.H."/>
            <person name="Huang E.J."/>
            <person name="Li L.F."/>
            <person name="Wei W."/>
            <person name="Gao Y.C."/>
            <person name="Liu J.Z."/>
            <person name="Shao H.Z."/>
            <person name="Wang X."/>
            <person name="Wang C.C."/>
            <person name="Yang T.C."/>
            <person name="Huo Q.B."/>
            <person name="Li W."/>
            <person name="Chen H.Y."/>
            <person name="Chen S.E."/>
            <person name="Zhou L.G."/>
            <person name="Ni X.B."/>
            <person name="Tian J.H."/>
            <person name="Sheng Y."/>
            <person name="Liu T."/>
            <person name="Pan Y.S."/>
            <person name="Xia L.Y."/>
            <person name="Li J."/>
            <person name="Zhao F."/>
            <person name="Cao W.C."/>
        </authorList>
    </citation>
    <scope>NUCLEOTIDE SEQUENCE [LARGE SCALE GENOMIC DNA]</scope>
    <source>
        <strain evidence="6">HaeL-2018</strain>
    </source>
</reference>
<dbReference type="GO" id="GO:0043024">
    <property type="term" value="F:ribosomal small subunit binding"/>
    <property type="evidence" value="ECO:0007669"/>
    <property type="project" value="TreeGrafter"/>
</dbReference>
<dbReference type="Pfam" id="PF07650">
    <property type="entry name" value="KH_2"/>
    <property type="match status" value="1"/>
</dbReference>
<dbReference type="SUPFAM" id="SSF52540">
    <property type="entry name" value="P-loop containing nucleoside triphosphate hydrolases"/>
    <property type="match status" value="1"/>
</dbReference>
<dbReference type="GO" id="GO:0005759">
    <property type="term" value="C:mitochondrial matrix"/>
    <property type="evidence" value="ECO:0007669"/>
    <property type="project" value="TreeGrafter"/>
</dbReference>
<dbReference type="InterPro" id="IPR005662">
    <property type="entry name" value="GTPase_Era-like"/>
</dbReference>
<evidence type="ECO:0000256" key="3">
    <source>
        <dbReference type="ARBA" id="ARBA00023134"/>
    </source>
</evidence>
<dbReference type="PANTHER" id="PTHR42698">
    <property type="entry name" value="GTPASE ERA"/>
    <property type="match status" value="1"/>
</dbReference>
<dbReference type="SUPFAM" id="SSF54814">
    <property type="entry name" value="Prokaryotic type KH domain (KH-domain type II)"/>
    <property type="match status" value="1"/>
</dbReference>
<feature type="domain" description="G" evidence="4">
    <location>
        <begin position="6"/>
        <end position="104"/>
    </location>
</feature>
<keyword evidence="2" id="KW-0694">RNA-binding</keyword>
<dbReference type="InterPro" id="IPR015946">
    <property type="entry name" value="KH_dom-like_a/b"/>
</dbReference>
<evidence type="ECO:0000259" key="4">
    <source>
        <dbReference type="Pfam" id="PF01926"/>
    </source>
</evidence>
<evidence type="ECO:0000259" key="5">
    <source>
        <dbReference type="Pfam" id="PF07650"/>
    </source>
</evidence>
<dbReference type="GO" id="GO:0019843">
    <property type="term" value="F:rRNA binding"/>
    <property type="evidence" value="ECO:0007669"/>
    <property type="project" value="TreeGrafter"/>
</dbReference>
<dbReference type="Gene3D" id="3.40.50.300">
    <property type="entry name" value="P-loop containing nucleotide triphosphate hydrolases"/>
    <property type="match status" value="1"/>
</dbReference>
<name>A0A9J6FGZ9_HAELO</name>
<dbReference type="InterPro" id="IPR009019">
    <property type="entry name" value="KH_sf_prok-type"/>
</dbReference>
<dbReference type="InterPro" id="IPR006073">
    <property type="entry name" value="GTP-bd"/>
</dbReference>
<keyword evidence="3" id="KW-0342">GTP-binding</keyword>
<dbReference type="Pfam" id="PF01926">
    <property type="entry name" value="MMR_HSR1"/>
    <property type="match status" value="1"/>
</dbReference>
<dbReference type="OMA" id="WAEVDVI"/>
<dbReference type="EMBL" id="JABSTR010000001">
    <property type="protein sequence ID" value="KAH9362330.1"/>
    <property type="molecule type" value="Genomic_DNA"/>
</dbReference>
<feature type="domain" description="KH type-2" evidence="5">
    <location>
        <begin position="250"/>
        <end position="319"/>
    </location>
</feature>
<proteinExistence type="predicted"/>
<evidence type="ECO:0000313" key="6">
    <source>
        <dbReference type="EMBL" id="KAH9362330.1"/>
    </source>
</evidence>
<dbReference type="AlphaFoldDB" id="A0A9J6FGZ9"/>